<dbReference type="InterPro" id="IPR000209">
    <property type="entry name" value="Peptidase_S8/S53_dom"/>
</dbReference>
<dbReference type="Pfam" id="PF00082">
    <property type="entry name" value="Peptidase_S8"/>
    <property type="match status" value="1"/>
</dbReference>
<evidence type="ECO:0000256" key="1">
    <source>
        <dbReference type="ARBA" id="ARBA00022670"/>
    </source>
</evidence>
<sequence length="652" mass="74204">MRIKNLISFISLGIITTAVPFSAILNNNKSKVDHSKDLPSNQNSVLVNNNVEIAKQAKDVSEESFVESNNSLYDFENNDYYDGFITFNGNVSIYDKNSILELIKKQPQVLDAKKSLALDNYYLVNFFFRKGSNDKERFDSFLKKYDLIGDFYIIDENKNDKNDLENNAIFNRNHTINNSSEKYENKYNRNFSSNGYTDDERNKAIAFTRNQITYGREKRIGVAVLEVGESYDMRKALIDANDSYYFNPKVTNVWNRFDPYVFAIFPIWPLHGQHATEVGSVISGTNGVNPYHDLYGVKVNTEDFHAINGLGAARSGLENEIAYIKGLNNVKVVNNSWAKKVSWNNNPNLFKYNYYSRYLDLLTANENEMIYVFAAGNEGNNKNEKFRHLYAYQLSYNSIIVGSNTNYGYRSSFTTLGSDTHSPFILANGSEYPFYKGAGYGTSFASPFVSGVLANTLHQYREKYKLGINSIIAKAVLGVSSSDVSGYPNTNQAGLHRDYGVGLLDYKKINSAFNNLNYIRWNHSSQVILNNRWTHKNGGDGSLIVKSVPLKKGDKLRIGLSWLFKPSNSISYNNNNKENADLTTTIDFTDQDFNLYLKKDGKVIYFSKTKNNFEFIKYGVVEDGNYEIVVSKYTQILPNYSDTQLALSWTVE</sequence>
<reference evidence="5 6" key="1">
    <citation type="journal article" date="2012" name="Microbiology">
        <title>Extensive variation in surface lipoprotein gene content and genomic changes associated with virulence during evolution of a novel North American house finch epizootic strain of Mycoplasma gallisepticum.</title>
        <authorList>
            <person name="Tulman E.R."/>
            <person name="Liao X."/>
            <person name="Szczepanek S.M."/>
            <person name="Ley D.H."/>
            <person name="Kutish G.F."/>
            <person name="Geary S.J."/>
        </authorList>
    </citation>
    <scope>NUCLEOTIDE SEQUENCE [LARGE SCALE GENOMIC DNA]</scope>
    <source>
        <strain evidence="6">House finch-associated</strain>
    </source>
</reference>
<evidence type="ECO:0000256" key="3">
    <source>
        <dbReference type="ARBA" id="ARBA00022825"/>
    </source>
</evidence>
<dbReference type="InterPro" id="IPR008979">
    <property type="entry name" value="Galactose-bd-like_sf"/>
</dbReference>
<dbReference type="GO" id="GO:0006508">
    <property type="term" value="P:proteolysis"/>
    <property type="evidence" value="ECO:0007669"/>
    <property type="project" value="UniProtKB-KW"/>
</dbReference>
<dbReference type="PROSITE" id="PS00138">
    <property type="entry name" value="SUBTILASE_SER"/>
    <property type="match status" value="1"/>
</dbReference>
<dbReference type="GO" id="GO:0004252">
    <property type="term" value="F:serine-type endopeptidase activity"/>
    <property type="evidence" value="ECO:0007669"/>
    <property type="project" value="InterPro"/>
</dbReference>
<feature type="domain" description="Peptidase S8/S53" evidence="4">
    <location>
        <begin position="272"/>
        <end position="502"/>
    </location>
</feature>
<protein>
    <submittedName>
        <fullName evidence="5">Subtilisin-like serine protease</fullName>
    </submittedName>
</protein>
<keyword evidence="1 5" id="KW-0645">Protease</keyword>
<dbReference type="InterPro" id="IPR036852">
    <property type="entry name" value="Peptidase_S8/S53_dom_sf"/>
</dbReference>
<dbReference type="SUPFAM" id="SSF52743">
    <property type="entry name" value="Subtilisin-like"/>
    <property type="match status" value="1"/>
</dbReference>
<proteinExistence type="predicted"/>
<keyword evidence="2" id="KW-0378">Hydrolase</keyword>
<dbReference type="KEGG" id="mgw:HFMG01WIA_1221"/>
<evidence type="ECO:0000256" key="2">
    <source>
        <dbReference type="ARBA" id="ARBA00022801"/>
    </source>
</evidence>
<dbReference type="SUPFAM" id="SSF49785">
    <property type="entry name" value="Galactose-binding domain-like"/>
    <property type="match status" value="1"/>
</dbReference>
<dbReference type="InterPro" id="IPR023828">
    <property type="entry name" value="Peptidase_S8_Ser-AS"/>
</dbReference>
<dbReference type="Proteomes" id="UP000003940">
    <property type="component" value="Chromosome"/>
</dbReference>
<dbReference type="EMBL" id="CP003510">
    <property type="protein sequence ID" value="AFP78846.1"/>
    <property type="molecule type" value="Genomic_DNA"/>
</dbReference>
<keyword evidence="3" id="KW-0720">Serine protease</keyword>
<evidence type="ECO:0000259" key="4">
    <source>
        <dbReference type="Pfam" id="PF00082"/>
    </source>
</evidence>
<gene>
    <name evidence="5" type="ORF">HFMG01WIA_1221</name>
</gene>
<evidence type="ECO:0000313" key="5">
    <source>
        <dbReference type="EMBL" id="AFP78846.1"/>
    </source>
</evidence>
<organism evidence="5 6">
    <name type="scientific">Mycoplasmoides gallisepticum WI01_2001.043-13-2P</name>
    <dbReference type="NCBI Taxonomy" id="1159201"/>
    <lineage>
        <taxon>Bacteria</taxon>
        <taxon>Bacillati</taxon>
        <taxon>Mycoplasmatota</taxon>
        <taxon>Mycoplasmoidales</taxon>
        <taxon>Mycoplasmoidaceae</taxon>
        <taxon>Mycoplasmoides</taxon>
    </lineage>
</organism>
<accession>J3YSS0</accession>
<dbReference type="AlphaFoldDB" id="J3YSS0"/>
<dbReference type="HOGENOM" id="CLU_428847_0_0_14"/>
<name>J3YSS0_MYCGL</name>
<evidence type="ECO:0000313" key="6">
    <source>
        <dbReference type="Proteomes" id="UP000003940"/>
    </source>
</evidence>
<dbReference type="RefSeq" id="WP_014885887.1">
    <property type="nucleotide sequence ID" value="NC_018410.1"/>
</dbReference>
<dbReference type="Gene3D" id="3.40.50.200">
    <property type="entry name" value="Peptidase S8/S53 domain"/>
    <property type="match status" value="1"/>
</dbReference>